<evidence type="ECO:0000256" key="10">
    <source>
        <dbReference type="SAM" id="SignalP"/>
    </source>
</evidence>
<evidence type="ECO:0000256" key="8">
    <source>
        <dbReference type="ARBA" id="ARBA00023049"/>
    </source>
</evidence>
<dbReference type="GO" id="GO:0046872">
    <property type="term" value="F:metal ion binding"/>
    <property type="evidence" value="ECO:0007669"/>
    <property type="project" value="UniProtKB-KW"/>
</dbReference>
<evidence type="ECO:0000256" key="4">
    <source>
        <dbReference type="ARBA" id="ARBA00022723"/>
    </source>
</evidence>
<organism evidence="12 13">
    <name type="scientific">Cordyceps confragosa</name>
    <name type="common">Lecanicillium lecanii</name>
    <dbReference type="NCBI Taxonomy" id="2714763"/>
    <lineage>
        <taxon>Eukaryota</taxon>
        <taxon>Fungi</taxon>
        <taxon>Dikarya</taxon>
        <taxon>Ascomycota</taxon>
        <taxon>Pezizomycotina</taxon>
        <taxon>Sordariomycetes</taxon>
        <taxon>Hypocreomycetidae</taxon>
        <taxon>Hypocreales</taxon>
        <taxon>Cordycipitaceae</taxon>
        <taxon>Akanthomyces</taxon>
    </lineage>
</organism>
<dbReference type="CDD" id="cd04275">
    <property type="entry name" value="ZnMc_pappalysin_like"/>
    <property type="match status" value="1"/>
</dbReference>
<dbReference type="OMA" id="RDINIYF"/>
<keyword evidence="3" id="KW-0645">Protease</keyword>
<dbReference type="Pfam" id="PF05572">
    <property type="entry name" value="Peptidase_M43"/>
    <property type="match status" value="1"/>
</dbReference>
<dbReference type="PANTHER" id="PTHR47466">
    <property type="match status" value="1"/>
</dbReference>
<keyword evidence="8" id="KW-0482">Metalloprotease</keyword>
<keyword evidence="4" id="KW-0479">Metal-binding</keyword>
<feature type="domain" description="Peptidase M43 pregnancy-associated plasma-A" evidence="11">
    <location>
        <begin position="185"/>
        <end position="294"/>
    </location>
</feature>
<dbReference type="InterPro" id="IPR008754">
    <property type="entry name" value="Peptidase_M43"/>
</dbReference>
<name>A0A179I2B6_CORDF</name>
<dbReference type="GO" id="GO:0006508">
    <property type="term" value="P:proteolysis"/>
    <property type="evidence" value="ECO:0007669"/>
    <property type="project" value="UniProtKB-KW"/>
</dbReference>
<sequence length="304" mass="33078">MFYPLQLSTALLALGSLAGTISSTTEHDSFCGSQPSADILAIHKQLELGEPGQHFPRRDAGELISLDTWVHVVAANETKQGGWLNSSDIAGQMSILNKAFAPSNITFMLAGTTRTVNASWATRPNGYEKDLKTKLHRGTSRTLNLYYMPGLDSGGVCVFPNMNAYEGDALALDGCMVGTFSLPGNAPPFNMGMTTVHEVGHWFGLLHTFEGGCDDVRGDFIADTPAERSPNEGKCPHGRDTCPELPGLDPIENYMDYSAETIQDGFDFVSDADWPGFSSCYSRFTPLQIVRMRTILSLIRLGLQ</sequence>
<feature type="signal peptide" evidence="10">
    <location>
        <begin position="1"/>
        <end position="23"/>
    </location>
</feature>
<dbReference type="InterPro" id="IPR024079">
    <property type="entry name" value="MetalloPept_cat_dom_sf"/>
</dbReference>
<keyword evidence="5 10" id="KW-0732">Signal</keyword>
<evidence type="ECO:0000256" key="7">
    <source>
        <dbReference type="ARBA" id="ARBA00022833"/>
    </source>
</evidence>
<gene>
    <name evidence="12" type="ORF">LLEC1_04769</name>
</gene>
<dbReference type="Proteomes" id="UP000243081">
    <property type="component" value="Unassembled WGS sequence"/>
</dbReference>
<evidence type="ECO:0000256" key="3">
    <source>
        <dbReference type="ARBA" id="ARBA00022670"/>
    </source>
</evidence>
<keyword evidence="13" id="KW-1185">Reference proteome</keyword>
<proteinExistence type="inferred from homology"/>
<dbReference type="PANTHER" id="PTHR47466:SF1">
    <property type="entry name" value="METALLOPROTEASE MEP1 (AFU_ORTHOLOGUE AFUA_1G07730)-RELATED"/>
    <property type="match status" value="1"/>
</dbReference>
<keyword evidence="9" id="KW-1015">Disulfide bond</keyword>
<comment type="similarity">
    <text evidence="2">Belongs to the peptidase M43B family.</text>
</comment>
<evidence type="ECO:0000313" key="13">
    <source>
        <dbReference type="Proteomes" id="UP000243081"/>
    </source>
</evidence>
<protein>
    <recommendedName>
        <fullName evidence="11">Peptidase M43 pregnancy-associated plasma-A domain-containing protein</fullName>
    </recommendedName>
</protein>
<evidence type="ECO:0000313" key="12">
    <source>
        <dbReference type="EMBL" id="OAQ95790.1"/>
    </source>
</evidence>
<comment type="caution">
    <text evidence="12">The sequence shown here is derived from an EMBL/GenBank/DDBJ whole genome shotgun (WGS) entry which is preliminary data.</text>
</comment>
<evidence type="ECO:0000259" key="11">
    <source>
        <dbReference type="Pfam" id="PF05572"/>
    </source>
</evidence>
<evidence type="ECO:0000256" key="5">
    <source>
        <dbReference type="ARBA" id="ARBA00022729"/>
    </source>
</evidence>
<dbReference type="Gene3D" id="3.40.390.10">
    <property type="entry name" value="Collagenase (Catalytic Domain)"/>
    <property type="match status" value="1"/>
</dbReference>
<keyword evidence="6" id="KW-0378">Hydrolase</keyword>
<evidence type="ECO:0000256" key="9">
    <source>
        <dbReference type="ARBA" id="ARBA00023157"/>
    </source>
</evidence>
<dbReference type="GO" id="GO:0008237">
    <property type="term" value="F:metallopeptidase activity"/>
    <property type="evidence" value="ECO:0007669"/>
    <property type="project" value="UniProtKB-KW"/>
</dbReference>
<accession>A0A179I2B6</accession>
<comment type="function">
    <text evidence="1">Secreted metalloproteinase that allows assimilation of proteinaceous substrates.</text>
</comment>
<feature type="chain" id="PRO_5008104083" description="Peptidase M43 pregnancy-associated plasma-A domain-containing protein" evidence="10">
    <location>
        <begin position="24"/>
        <end position="304"/>
    </location>
</feature>
<reference evidence="12 13" key="1">
    <citation type="submission" date="2016-03" db="EMBL/GenBank/DDBJ databases">
        <title>Fine-scale spatial genetic structure of a fungal parasite of coffee scale insects.</title>
        <authorList>
            <person name="Jackson D."/>
            <person name="Zemenick K.A."/>
            <person name="Malloure B."/>
            <person name="Quandt C.A."/>
            <person name="James T.Y."/>
        </authorList>
    </citation>
    <scope>NUCLEOTIDE SEQUENCE [LARGE SCALE GENOMIC DNA]</scope>
    <source>
        <strain evidence="12 13">UM487</strain>
    </source>
</reference>
<dbReference type="AlphaFoldDB" id="A0A179I2B6"/>
<dbReference type="SUPFAM" id="SSF55486">
    <property type="entry name" value="Metalloproteases ('zincins'), catalytic domain"/>
    <property type="match status" value="1"/>
</dbReference>
<evidence type="ECO:0000256" key="6">
    <source>
        <dbReference type="ARBA" id="ARBA00022801"/>
    </source>
</evidence>
<evidence type="ECO:0000256" key="2">
    <source>
        <dbReference type="ARBA" id="ARBA00008721"/>
    </source>
</evidence>
<evidence type="ECO:0000256" key="1">
    <source>
        <dbReference type="ARBA" id="ARBA00003174"/>
    </source>
</evidence>
<dbReference type="EMBL" id="LUKN01004585">
    <property type="protein sequence ID" value="OAQ95790.1"/>
    <property type="molecule type" value="Genomic_DNA"/>
</dbReference>
<dbReference type="OrthoDB" id="536211at2759"/>
<keyword evidence="7" id="KW-0862">Zinc</keyword>